<keyword evidence="5 7" id="KW-1133">Transmembrane helix</keyword>
<dbReference type="PANTHER" id="PTHR33362:SF4">
    <property type="entry name" value="2,3-DIKETO-L-GULONATE TRAP TRANSPORTER LARGE PERMEASE PROTEIN YIAN"/>
    <property type="match status" value="1"/>
</dbReference>
<organism evidence="9 10">
    <name type="scientific">[Clostridium] aminophilum</name>
    <dbReference type="NCBI Taxonomy" id="1526"/>
    <lineage>
        <taxon>Bacteria</taxon>
        <taxon>Bacillati</taxon>
        <taxon>Bacillota</taxon>
        <taxon>Clostridia</taxon>
        <taxon>Lachnospirales</taxon>
        <taxon>Lachnospiraceae</taxon>
    </lineage>
</organism>
<feature type="transmembrane region" description="Helical" evidence="7">
    <location>
        <begin position="356"/>
        <end position="373"/>
    </location>
</feature>
<keyword evidence="6 7" id="KW-0472">Membrane</keyword>
<dbReference type="NCBIfam" id="TIGR00786">
    <property type="entry name" value="dctM"/>
    <property type="match status" value="1"/>
</dbReference>
<evidence type="ECO:0000256" key="5">
    <source>
        <dbReference type="ARBA" id="ARBA00022989"/>
    </source>
</evidence>
<evidence type="ECO:0000256" key="3">
    <source>
        <dbReference type="ARBA" id="ARBA00022519"/>
    </source>
</evidence>
<keyword evidence="10" id="KW-1185">Reference proteome</keyword>
<dbReference type="PANTHER" id="PTHR33362">
    <property type="entry name" value="SIALIC ACID TRAP TRANSPORTER PERMEASE PROTEIN SIAT-RELATED"/>
    <property type="match status" value="1"/>
</dbReference>
<evidence type="ECO:0000313" key="9">
    <source>
        <dbReference type="EMBL" id="SET51436.1"/>
    </source>
</evidence>
<keyword evidence="4 7" id="KW-0812">Transmembrane</keyword>
<dbReference type="AlphaFoldDB" id="A0A1I0F2L0"/>
<reference evidence="9 10" key="1">
    <citation type="submission" date="2016-10" db="EMBL/GenBank/DDBJ databases">
        <authorList>
            <person name="de Groot N.N."/>
        </authorList>
    </citation>
    <scope>NUCLEOTIDE SEQUENCE [LARGE SCALE GENOMIC DNA]</scope>
    <source>
        <strain evidence="9 10">KH1P1</strain>
    </source>
</reference>
<dbReference type="InterPro" id="IPR004681">
    <property type="entry name" value="TRAP_DctM"/>
</dbReference>
<dbReference type="Proteomes" id="UP000199820">
    <property type="component" value="Unassembled WGS sequence"/>
</dbReference>
<sequence length="429" mass="45681">MGFAPLFIVLLLYFTGIPIAYALFGATMVYFGFMNTGSPAYLILQKFITSAQSFSLLAIPFFVMAGSIMNYAGISNKLMAFADVLTGHMPGALAQVNVLLSMLMGGVSGSANADAAMEAKMLVPEMERRGYDRGFSAAITAASSAVTPVIPPGINLIIYALIANVSVGKMFMAGYIPGIFMALCLMVVVHFISKKRGYMPTRDKIASPLEMGKQALDSIWAIFFPIGIIGGMRIGIFTPSECGAIAVLYCIVVGAFIYRELKPAHIAPILQETVEGTAGVVLIIVAANVFGQYMTWQGIPGMISKALLGVTSNKYAMLLIINAILLVVGMFMEGGAAMIILAPLLIPVVRTMGVDLVHFGLIIIVNIMIGGLTPPFGSMMFTVCSIIDCPIPDFVKEALPFIAALIVALLIVTYFPPLTLLIPNLVFGA</sequence>
<dbReference type="eggNOG" id="COG1593">
    <property type="taxonomic scope" value="Bacteria"/>
</dbReference>
<feature type="transmembrane region" description="Helical" evidence="7">
    <location>
        <begin position="54"/>
        <end position="72"/>
    </location>
</feature>
<accession>A0A1I0F2L0</accession>
<feature type="transmembrane region" description="Helical" evidence="7">
    <location>
        <begin position="315"/>
        <end position="344"/>
    </location>
</feature>
<keyword evidence="3" id="KW-0997">Cell inner membrane</keyword>
<evidence type="ECO:0000256" key="1">
    <source>
        <dbReference type="ARBA" id="ARBA00004429"/>
    </source>
</evidence>
<feature type="transmembrane region" description="Helical" evidence="7">
    <location>
        <begin position="273"/>
        <end position="295"/>
    </location>
</feature>
<feature type="domain" description="TRAP C4-dicarboxylate transport system permease DctM subunit" evidence="8">
    <location>
        <begin position="7"/>
        <end position="417"/>
    </location>
</feature>
<feature type="transmembrane region" description="Helical" evidence="7">
    <location>
        <begin position="214"/>
        <end position="237"/>
    </location>
</feature>
<dbReference type="RefSeq" id="WP_074649534.1">
    <property type="nucleotide sequence ID" value="NZ_FOIL01000022.1"/>
</dbReference>
<gene>
    <name evidence="9" type="ORF">SAMN04487771_102230</name>
</gene>
<dbReference type="PIRSF" id="PIRSF006066">
    <property type="entry name" value="HI0050"/>
    <property type="match status" value="1"/>
</dbReference>
<evidence type="ECO:0000259" key="8">
    <source>
        <dbReference type="Pfam" id="PF06808"/>
    </source>
</evidence>
<feature type="transmembrane region" description="Helical" evidence="7">
    <location>
        <begin position="134"/>
        <end position="162"/>
    </location>
</feature>
<feature type="transmembrane region" description="Helical" evidence="7">
    <location>
        <begin position="243"/>
        <end position="261"/>
    </location>
</feature>
<feature type="transmembrane region" description="Helical" evidence="7">
    <location>
        <begin position="174"/>
        <end position="193"/>
    </location>
</feature>
<evidence type="ECO:0000256" key="7">
    <source>
        <dbReference type="SAM" id="Phobius"/>
    </source>
</evidence>
<evidence type="ECO:0000256" key="6">
    <source>
        <dbReference type="ARBA" id="ARBA00023136"/>
    </source>
</evidence>
<keyword evidence="2" id="KW-1003">Cell membrane</keyword>
<dbReference type="Pfam" id="PF06808">
    <property type="entry name" value="DctM"/>
    <property type="match status" value="1"/>
</dbReference>
<evidence type="ECO:0000256" key="2">
    <source>
        <dbReference type="ARBA" id="ARBA00022475"/>
    </source>
</evidence>
<feature type="transmembrane region" description="Helical" evidence="7">
    <location>
        <begin position="401"/>
        <end position="427"/>
    </location>
</feature>
<name>A0A1I0F2L0_9FIRM</name>
<evidence type="ECO:0000313" key="10">
    <source>
        <dbReference type="Proteomes" id="UP000199820"/>
    </source>
</evidence>
<dbReference type="GO" id="GO:0022857">
    <property type="term" value="F:transmembrane transporter activity"/>
    <property type="evidence" value="ECO:0007669"/>
    <property type="project" value="TreeGrafter"/>
</dbReference>
<evidence type="ECO:0000256" key="4">
    <source>
        <dbReference type="ARBA" id="ARBA00022692"/>
    </source>
</evidence>
<dbReference type="GO" id="GO:0005886">
    <property type="term" value="C:plasma membrane"/>
    <property type="evidence" value="ECO:0007669"/>
    <property type="project" value="UniProtKB-SubCell"/>
</dbReference>
<protein>
    <submittedName>
        <fullName evidence="9">TRAP transporter, DctM subunit</fullName>
    </submittedName>
</protein>
<feature type="transmembrane region" description="Helical" evidence="7">
    <location>
        <begin position="92"/>
        <end position="113"/>
    </location>
</feature>
<dbReference type="STRING" id="1526.SAMN02910262_01513"/>
<dbReference type="OrthoDB" id="9785600at2"/>
<dbReference type="InterPro" id="IPR010656">
    <property type="entry name" value="DctM"/>
</dbReference>
<proteinExistence type="predicted"/>
<feature type="transmembrane region" description="Helical" evidence="7">
    <location>
        <begin position="6"/>
        <end position="33"/>
    </location>
</feature>
<comment type="subcellular location">
    <subcellularLocation>
        <location evidence="1">Cell inner membrane</location>
        <topology evidence="1">Multi-pass membrane protein</topology>
    </subcellularLocation>
</comment>
<dbReference type="EMBL" id="FOIL01000022">
    <property type="protein sequence ID" value="SET51436.1"/>
    <property type="molecule type" value="Genomic_DNA"/>
</dbReference>